<organism evidence="2">
    <name type="scientific">Albugo laibachii Nc14</name>
    <dbReference type="NCBI Taxonomy" id="890382"/>
    <lineage>
        <taxon>Eukaryota</taxon>
        <taxon>Sar</taxon>
        <taxon>Stramenopiles</taxon>
        <taxon>Oomycota</taxon>
        <taxon>Peronosporomycetes</taxon>
        <taxon>Albuginales</taxon>
        <taxon>Albuginaceae</taxon>
        <taxon>Albugo</taxon>
    </lineage>
</organism>
<sequence>MHEYWFGLCPLQSAPSSGFTTTGFILACPTLPSCWKAELAILVSHFSKYSRLAKQQTKTYKTILQNGSHLHPKPGYRSCFSLGSSQKNTDLYTLIYEILQLKQYSDMCGKIIVHQGEFLEYIGMDPRDEVSKTMPPSHSIALTKPHQTNEIEPKAVKLVMDLVYPCKEYIERINDVISEHDETLVENLNSEIYTKLERVAGYFSLRNKPEPSSRPNSQMFGEDHLTETSLIKGFMNTRSMDKKMRTRQPSPKASQSLYKRSGGSEFYPERRVTKPRVTE</sequence>
<reference evidence="2" key="2">
    <citation type="submission" date="2011-02" db="EMBL/GenBank/DDBJ databases">
        <authorList>
            <person name="MacLean D."/>
        </authorList>
    </citation>
    <scope>NUCLEOTIDE SEQUENCE</scope>
</reference>
<accession>F0W046</accession>
<gene>
    <name evidence="2" type="primary">AlNc14C3G514</name>
    <name evidence="2" type="ORF">ALNC14_005600</name>
</gene>
<dbReference type="EMBL" id="FR824048">
    <property type="protein sequence ID" value="CCA14417.1"/>
    <property type="molecule type" value="Genomic_DNA"/>
</dbReference>
<proteinExistence type="predicted"/>
<feature type="compositionally biased region" description="Polar residues" evidence="1">
    <location>
        <begin position="247"/>
        <end position="258"/>
    </location>
</feature>
<dbReference type="AlphaFoldDB" id="F0W046"/>
<reference evidence="2" key="1">
    <citation type="journal article" date="2011" name="PLoS Biol.">
        <title>Gene gain and loss during evolution of obligate parasitism in the white rust pathogen of Arabidopsis thaliana.</title>
        <authorList>
            <person name="Kemen E."/>
            <person name="Gardiner A."/>
            <person name="Schultz-Larsen T."/>
            <person name="Kemen A.C."/>
            <person name="Balmuth A.L."/>
            <person name="Robert-Seilaniantz A."/>
            <person name="Bailey K."/>
            <person name="Holub E."/>
            <person name="Studholme D.J."/>
            <person name="Maclean D."/>
            <person name="Jones J.D."/>
        </authorList>
    </citation>
    <scope>NUCLEOTIDE SEQUENCE</scope>
</reference>
<evidence type="ECO:0000256" key="1">
    <source>
        <dbReference type="SAM" id="MobiDB-lite"/>
    </source>
</evidence>
<protein>
    <submittedName>
        <fullName evidence="2">AlNc14C3G514 protein</fullName>
    </submittedName>
</protein>
<dbReference type="HOGENOM" id="CLU_998967_0_0_1"/>
<feature type="region of interest" description="Disordered" evidence="1">
    <location>
        <begin position="235"/>
        <end position="279"/>
    </location>
</feature>
<name>F0W046_9STRA</name>
<feature type="compositionally biased region" description="Basic and acidic residues" evidence="1">
    <location>
        <begin position="267"/>
        <end position="279"/>
    </location>
</feature>
<evidence type="ECO:0000313" key="2">
    <source>
        <dbReference type="EMBL" id="CCA14417.1"/>
    </source>
</evidence>